<reference evidence="1 2" key="1">
    <citation type="journal article" date="2015" name="Nature">
        <title>rRNA introns, odd ribosomes, and small enigmatic genomes across a large radiation of phyla.</title>
        <authorList>
            <person name="Brown C.T."/>
            <person name="Hug L.A."/>
            <person name="Thomas B.C."/>
            <person name="Sharon I."/>
            <person name="Castelle C.J."/>
            <person name="Singh A."/>
            <person name="Wilkins M.J."/>
            <person name="Williams K.H."/>
            <person name="Banfield J.F."/>
        </authorList>
    </citation>
    <scope>NUCLEOTIDE SEQUENCE [LARGE SCALE GENOMIC DNA]</scope>
</reference>
<sequence length="71" mass="7684">MGALTSAPEIEEAEILNYPQPTATEKSLRGWIVALTLTPVGALFGKYELPKTGMMSVGSYTRVVNLVNLDE</sequence>
<organism evidence="1 2">
    <name type="scientific">Candidatus Gottesmanbacteria bacterium GW2011_GWA1_44_24b</name>
    <dbReference type="NCBI Taxonomy" id="1618437"/>
    <lineage>
        <taxon>Bacteria</taxon>
        <taxon>Candidatus Gottesmaniibacteriota</taxon>
    </lineage>
</organism>
<accession>A0A0G1IG49</accession>
<evidence type="ECO:0000313" key="2">
    <source>
        <dbReference type="Proteomes" id="UP000034521"/>
    </source>
</evidence>
<dbReference type="Proteomes" id="UP000034521">
    <property type="component" value="Unassembled WGS sequence"/>
</dbReference>
<gene>
    <name evidence="1" type="ORF">UW52_C0064G0013</name>
</gene>
<evidence type="ECO:0000313" key="1">
    <source>
        <dbReference type="EMBL" id="KKT58130.1"/>
    </source>
</evidence>
<comment type="caution">
    <text evidence="1">The sequence shown here is derived from an EMBL/GenBank/DDBJ whole genome shotgun (WGS) entry which is preliminary data.</text>
</comment>
<dbReference type="AlphaFoldDB" id="A0A0G1IG49"/>
<protein>
    <submittedName>
        <fullName evidence="1">Uncharacterized protein</fullName>
    </submittedName>
</protein>
<dbReference type="EMBL" id="LCIQ01000064">
    <property type="protein sequence ID" value="KKT58130.1"/>
    <property type="molecule type" value="Genomic_DNA"/>
</dbReference>
<proteinExistence type="predicted"/>
<name>A0A0G1IG49_9BACT</name>